<feature type="transmembrane region" description="Helical" evidence="11">
    <location>
        <begin position="1652"/>
        <end position="1678"/>
    </location>
</feature>
<dbReference type="NCBIfam" id="TIGR01104">
    <property type="entry name" value="V_PPase"/>
    <property type="match status" value="1"/>
</dbReference>
<dbReference type="STRING" id="461836.A0A0L0DFX6"/>
<comment type="subcellular location">
    <subcellularLocation>
        <location evidence="1">Endomembrane system</location>
        <topology evidence="1">Multi-pass membrane protein</topology>
    </subcellularLocation>
</comment>
<evidence type="ECO:0000256" key="3">
    <source>
        <dbReference type="ARBA" id="ARBA00022448"/>
    </source>
</evidence>
<keyword evidence="7 11" id="KW-1133">Transmembrane helix</keyword>
<evidence type="ECO:0000256" key="10">
    <source>
        <dbReference type="SAM" id="MobiDB-lite"/>
    </source>
</evidence>
<keyword evidence="5" id="KW-0460">Magnesium</keyword>
<feature type="transmembrane region" description="Helical" evidence="11">
    <location>
        <begin position="2164"/>
        <end position="2182"/>
    </location>
</feature>
<dbReference type="NCBIfam" id="NF001953">
    <property type="entry name" value="PRK00733.2-1"/>
    <property type="match status" value="1"/>
</dbReference>
<evidence type="ECO:0000313" key="12">
    <source>
        <dbReference type="EMBL" id="KNC51247.1"/>
    </source>
</evidence>
<feature type="transmembrane region" description="Helical" evidence="11">
    <location>
        <begin position="1074"/>
        <end position="1091"/>
    </location>
</feature>
<feature type="region of interest" description="Disordered" evidence="10">
    <location>
        <begin position="1209"/>
        <end position="1353"/>
    </location>
</feature>
<dbReference type="GO" id="GO:0009678">
    <property type="term" value="F:diphosphate hydrolysis-driven proton transmembrane transporter activity"/>
    <property type="evidence" value="ECO:0007669"/>
    <property type="project" value="UniProtKB-EC"/>
</dbReference>
<feature type="transmembrane region" description="Helical" evidence="11">
    <location>
        <begin position="1103"/>
        <end position="1122"/>
    </location>
</feature>
<dbReference type="InterPro" id="IPR004131">
    <property type="entry name" value="PPase-energised_H-pump"/>
</dbReference>
<feature type="transmembrane region" description="Helical" evidence="11">
    <location>
        <begin position="786"/>
        <end position="808"/>
    </location>
</feature>
<evidence type="ECO:0000256" key="8">
    <source>
        <dbReference type="ARBA" id="ARBA00023065"/>
    </source>
</evidence>
<dbReference type="GeneID" id="25569972"/>
<feature type="transmembrane region" description="Helical" evidence="11">
    <location>
        <begin position="1048"/>
        <end position="1068"/>
    </location>
</feature>
<dbReference type="EC" id="7.1.3.1" evidence="2"/>
<keyword evidence="3" id="KW-0813">Transport</keyword>
<feature type="compositionally biased region" description="Low complexity" evidence="10">
    <location>
        <begin position="1316"/>
        <end position="1332"/>
    </location>
</feature>
<dbReference type="OrthoDB" id="410989at2759"/>
<evidence type="ECO:0000256" key="11">
    <source>
        <dbReference type="SAM" id="Phobius"/>
    </source>
</evidence>
<feature type="transmembrane region" description="Helical" evidence="11">
    <location>
        <begin position="1845"/>
        <end position="1866"/>
    </location>
</feature>
<feature type="transmembrane region" description="Helical" evidence="11">
    <location>
        <begin position="1530"/>
        <end position="1556"/>
    </location>
</feature>
<protein>
    <recommendedName>
        <fullName evidence="2">H(+)-exporting diphosphatase</fullName>
        <ecNumber evidence="2">7.1.3.1</ecNumber>
    </recommendedName>
</protein>
<evidence type="ECO:0000256" key="2">
    <source>
        <dbReference type="ARBA" id="ARBA00013242"/>
    </source>
</evidence>
<dbReference type="GO" id="GO:0016020">
    <property type="term" value="C:membrane"/>
    <property type="evidence" value="ECO:0007669"/>
    <property type="project" value="InterPro"/>
</dbReference>
<feature type="transmembrane region" description="Helical" evidence="11">
    <location>
        <begin position="1487"/>
        <end position="1509"/>
    </location>
</feature>
<evidence type="ECO:0000313" key="13">
    <source>
        <dbReference type="Proteomes" id="UP000054408"/>
    </source>
</evidence>
<feature type="transmembrane region" description="Helical" evidence="11">
    <location>
        <begin position="871"/>
        <end position="894"/>
    </location>
</feature>
<feature type="compositionally biased region" description="Low complexity" evidence="10">
    <location>
        <begin position="1215"/>
        <end position="1230"/>
    </location>
</feature>
<feature type="transmembrane region" description="Helical" evidence="11">
    <location>
        <begin position="2059"/>
        <end position="2080"/>
    </location>
</feature>
<reference evidence="12 13" key="1">
    <citation type="submission" date="2010-05" db="EMBL/GenBank/DDBJ databases">
        <title>The Genome Sequence of Thecamonas trahens ATCC 50062.</title>
        <authorList>
            <consortium name="The Broad Institute Genome Sequencing Platform"/>
            <person name="Russ C."/>
            <person name="Cuomo C."/>
            <person name="Shea T."/>
            <person name="Young S.K."/>
            <person name="Zeng Q."/>
            <person name="Koehrsen M."/>
            <person name="Haas B."/>
            <person name="Borodovsky M."/>
            <person name="Guigo R."/>
            <person name="Alvarado L."/>
            <person name="Berlin A."/>
            <person name="Bochicchio J."/>
            <person name="Borenstein D."/>
            <person name="Chapman S."/>
            <person name="Chen Z."/>
            <person name="Freedman E."/>
            <person name="Gellesch M."/>
            <person name="Goldberg J."/>
            <person name="Griggs A."/>
            <person name="Gujja S."/>
            <person name="Heilman E."/>
            <person name="Heiman D."/>
            <person name="Hepburn T."/>
            <person name="Howarth C."/>
            <person name="Jen D."/>
            <person name="Larson L."/>
            <person name="Mehta T."/>
            <person name="Park D."/>
            <person name="Pearson M."/>
            <person name="Roberts A."/>
            <person name="Saif S."/>
            <person name="Shenoy N."/>
            <person name="Sisk P."/>
            <person name="Stolte C."/>
            <person name="Sykes S."/>
            <person name="Thomson T."/>
            <person name="Walk T."/>
            <person name="White J."/>
            <person name="Yandava C."/>
            <person name="Burger G."/>
            <person name="Gray M.W."/>
            <person name="Holland P.W.H."/>
            <person name="King N."/>
            <person name="Lang F.B.F."/>
            <person name="Roger A.J."/>
            <person name="Ruiz-Trillo I."/>
            <person name="Lander E."/>
            <person name="Nusbaum C."/>
        </authorList>
    </citation>
    <scope>NUCLEOTIDE SEQUENCE [LARGE SCALE GENOMIC DNA]</scope>
    <source>
        <strain evidence="12 13">ATCC 50062</strain>
    </source>
</reference>
<sequence>MAPSPAPVPAPFPSPTPAPSPTPTMAPSPAPTPAPSPTPTMAPSPAPTPAPTVAPSPAPTPAPSPTPTMAPSPAPTPAPSPTPTMAPSPAPTPAPSPTPTMAPSPAPTPAPTVAPSPAPTPAPSPTPTMAPSPAPTPAPTVAPAPSPAPPKPGVLGMTPGLKLVVANDPDNGDTVLGVGDTLTLYFSEATNTPDMSTATALGKAFSVSSSDKEPGVSLVAALGTAISGVWSADGAALVVNVSSADATSPMKPGVSVITPTGSPAVTNAAGTSGAVSNPSPPLSGSWGAKSAHIVVVDALTKSEVAPGGEPLLLAEGSQLQFLVQLSVPPSADVSISFSIGPNAAGTAVLTPAAPLVFTAANFNIFQSLVLSAPSDNFAGEDLAVLALVLNPPVSKDPAYASMPTGSVAVHVSDATPVGIVLGMPIYPPGVMPPFPTPGTSLPSLAVTPVGIVSQAGHVVCTSVGLASAPWTSDPAVQASVTVVVEASHPAVRFLLGDAAADDVPIAPVLLDSAALTRLDAKTQLSLVFGADSPAWATGIPVCVALSASVALDNGIVFDLVATVDAAASTARGYAAAGAALPDTAPTAQLSSSLVLGGYPVSWPAITNYSPRVSPLDGTLLRFAGKFLHSRLIVQVADALPGASANVTFAPDGSLLLLDAPPVSTAGYKTITLRDPVTGVFTEFGDMFFTNDCPVEGTFGRGDQCKPCPGGGDCPGGYRVWALSGHWIEAEDAAYVIACSEPARRRCPGGRKASCGAGYTGSACADCAAGYYKLGAACMPCGSSASVFVTLILANVVFCGLFVVGAVLLRDKPLTLAVQLLLGVIILYTVAKTNAASMTGSLSLLYEILSVVALDFRSVRPGCQGLPGSFSAVFYATLAVCVLVLLVMAGCMAVVRRVWPRRRAFYAARRIRAPIVYGTIMYMTVTQVFAEALLCVPVEKPEGRVWVVAASRDMTCLAGGHIAMFAIALLGFVTYSIGLPVWVLLKVRGLRAAGVAVFAPTKRDLMDEAARTMSATRSASSVPAASADDIAAAAARYGMLYQPYRGGMYLWQLVQFGLYFVLGLGGGVLRDAPGALVGLTVTALLLMAVCVLSTQPFVAAWRSYATAANMVVAAAVTVVNYGVATGLFSAARAELSYTTLAVLVCVGVGGCVLAAWTRARERAAVAAAHAVELEPSAHRPVLPLGLSASLSSVNAAMPFSSGLSLLSGSGSGSGSGSTSSSAPTRSRSPLATVPPTMAKDLKSSSSSSSRMVRDFTEPSGDDLGQLHGSRSEASESALHSSAGEIILTTQQRRIRELASREPPLVRSGGSDPRFGTARSRVASSNRSSRSPSVSKRRRNSPASGTPLRRRSLDTMSSFDLELDVSSDGGLSNGLPPLPGPMTAMGAGGVGLGGGNAGGADSGNPVLDAVPVGYELEEGGGGFGGGGDGSGDEGGLLLNLREPPMTMLQAALASSLTSHKSAVVSVGVLVAVLAVLGLVVAAWDGFVVLFVLLLCVGSAVFAAWLGLWVLARPEGSQELQEVARAIREGAEGFFSTQYTAIAKIAVATAVLVFVLYLFRPAAVAPAESVTPVGMPPPPPAPVAVRSEGESGSSAGRVQPVELSNLTFAATAAVSFVVGAVCSGLSGYVGMWMAVRANLRVAAAARASYNDAIQVGLRGGAFSGLLVVILVVFGLCSLFVVNRILHPALPVHQIPHLMTGFGFGASLVALFAQVGGGIYTKAADVGADLVGKVEQSIPEDDPRNPAVIADLVGDNVGDCAGRGADLFESISAEIIGSMIIGGTLAQELSLESPVSFMFFPLVVHSVDLVVSSVGVMVVKTSSQLSSAAGAGNPTAGLEDPLAVLKRGYMVSLGLAVFAMTVLTYSLLYCEAYPSAWWHYTLCSYIGVCVSFAFLYITQFYTDYAYGPVRAIAQASTTGHGTNIIMGVAKGLESTALPALTISVGILASYGLGERALPGGGLFGTAVATMGMLSTAVYVLAMDTFGPIADNAGGIVEMSHQPARVRAITDSLDAMGNVTKAVTKGYGVGSAGLAAFLLFRAFMDVISEYSGTAFDVVNFAKPAVFVGGLLGGALVFLFSAWTMAAVGNSAAKVVVEVRRQFAERPGIMDGSQSPDYARCVAIVAASALREMIKPGLLSVCAPLVLGFSFRIGCGVFGCSSPLLGPEALAGFLMVATTTGILCSLFFNNAGGAWDNAKKYIETGVHGGKGSEAHKAAVTGDTVGDPFKDTTGPSLHVLIKLLATITLVMGPLFL</sequence>
<feature type="compositionally biased region" description="Pro residues" evidence="10">
    <location>
        <begin position="1"/>
        <end position="152"/>
    </location>
</feature>
<feature type="transmembrane region" description="Helical" evidence="11">
    <location>
        <begin position="2021"/>
        <end position="2039"/>
    </location>
</feature>
<keyword evidence="9 11" id="KW-0472">Membrane</keyword>
<keyword evidence="13" id="KW-1185">Reference proteome</keyword>
<feature type="transmembrane region" description="Helical" evidence="11">
    <location>
        <begin position="1460"/>
        <end position="1481"/>
    </location>
</feature>
<evidence type="ECO:0000256" key="9">
    <source>
        <dbReference type="ARBA" id="ARBA00023136"/>
    </source>
</evidence>
<feature type="transmembrane region" description="Helical" evidence="11">
    <location>
        <begin position="1793"/>
        <end position="1815"/>
    </location>
</feature>
<feature type="transmembrane region" description="Helical" evidence="11">
    <location>
        <begin position="1873"/>
        <end position="1893"/>
    </location>
</feature>
<feature type="transmembrane region" description="Helical" evidence="11">
    <location>
        <begin position="1134"/>
        <end position="1155"/>
    </location>
</feature>
<feature type="transmembrane region" description="Helical" evidence="11">
    <location>
        <begin position="2132"/>
        <end position="2152"/>
    </location>
</feature>
<proteinExistence type="inferred from homology"/>
<organism evidence="12 13">
    <name type="scientific">Thecamonas trahens ATCC 50062</name>
    <dbReference type="NCBI Taxonomy" id="461836"/>
    <lineage>
        <taxon>Eukaryota</taxon>
        <taxon>Apusozoa</taxon>
        <taxon>Apusomonadida</taxon>
        <taxon>Apusomonadidae</taxon>
        <taxon>Thecamonas</taxon>
    </lineage>
</organism>
<dbReference type="NCBIfam" id="NF001960">
    <property type="entry name" value="PRK00733.3-5"/>
    <property type="match status" value="1"/>
</dbReference>
<evidence type="ECO:0000256" key="5">
    <source>
        <dbReference type="ARBA" id="ARBA00022842"/>
    </source>
</evidence>
<evidence type="ECO:0000256" key="7">
    <source>
        <dbReference type="ARBA" id="ARBA00022989"/>
    </source>
</evidence>
<dbReference type="HAMAP" id="MF_01129">
    <property type="entry name" value="PPase_energized_pump"/>
    <property type="match status" value="1"/>
</dbReference>
<feature type="transmembrane region" description="Helical" evidence="11">
    <location>
        <begin position="1690"/>
        <end position="1709"/>
    </location>
</feature>
<feature type="transmembrane region" description="Helical" evidence="11">
    <location>
        <begin position="961"/>
        <end position="984"/>
    </location>
</feature>
<evidence type="ECO:0000256" key="4">
    <source>
        <dbReference type="ARBA" id="ARBA00022692"/>
    </source>
</evidence>
<keyword evidence="4 11" id="KW-0812">Transmembrane</keyword>
<dbReference type="RefSeq" id="XP_013756296.1">
    <property type="nucleotide sequence ID" value="XM_013900842.1"/>
</dbReference>
<feature type="region of interest" description="Disordered" evidence="10">
    <location>
        <begin position="1"/>
        <end position="154"/>
    </location>
</feature>
<dbReference type="EMBL" id="GL349466">
    <property type="protein sequence ID" value="KNC51247.1"/>
    <property type="molecule type" value="Genomic_DNA"/>
</dbReference>
<evidence type="ECO:0000256" key="6">
    <source>
        <dbReference type="ARBA" id="ARBA00022967"/>
    </source>
</evidence>
<dbReference type="GO" id="GO:0004427">
    <property type="term" value="F:inorganic diphosphate phosphatase activity"/>
    <property type="evidence" value="ECO:0007669"/>
    <property type="project" value="InterPro"/>
</dbReference>
<dbReference type="eggNOG" id="ENOG502QPJC">
    <property type="taxonomic scope" value="Eukaryota"/>
</dbReference>
<feature type="compositionally biased region" description="Low complexity" evidence="10">
    <location>
        <begin position="1273"/>
        <end position="1283"/>
    </location>
</feature>
<dbReference type="Pfam" id="PF03030">
    <property type="entry name" value="H_PPase"/>
    <property type="match status" value="1"/>
</dbReference>
<feature type="transmembrane region" description="Helical" evidence="11">
    <location>
        <begin position="1956"/>
        <end position="1977"/>
    </location>
</feature>
<dbReference type="GO" id="GO:0012505">
    <property type="term" value="C:endomembrane system"/>
    <property type="evidence" value="ECO:0007669"/>
    <property type="project" value="UniProtKB-SubCell"/>
</dbReference>
<keyword evidence="8" id="KW-0406">Ion transport</keyword>
<gene>
    <name evidence="12" type="ORF">AMSG_12057</name>
</gene>
<evidence type="ECO:0000256" key="1">
    <source>
        <dbReference type="ARBA" id="ARBA00004127"/>
    </source>
</evidence>
<dbReference type="Proteomes" id="UP000054408">
    <property type="component" value="Unassembled WGS sequence"/>
</dbReference>
<dbReference type="PANTHER" id="PTHR31998">
    <property type="entry name" value="K(+)-INSENSITIVE PYROPHOSPHATE-ENERGIZED PROTON PUMP"/>
    <property type="match status" value="1"/>
</dbReference>
<name>A0A0L0DFX6_THETB</name>
<feature type="transmembrane region" description="Helical" evidence="11">
    <location>
        <begin position="813"/>
        <end position="830"/>
    </location>
</feature>
<feature type="transmembrane region" description="Helical" evidence="11">
    <location>
        <begin position="1605"/>
        <end position="1632"/>
    </location>
</feature>
<accession>A0A0L0DFX6</accession>
<feature type="transmembrane region" description="Helical" evidence="11">
    <location>
        <begin position="914"/>
        <end position="933"/>
    </location>
</feature>
<keyword evidence="6" id="KW-1278">Translocase</keyword>